<feature type="transmembrane region" description="Helical" evidence="1">
    <location>
        <begin position="20"/>
        <end position="42"/>
    </location>
</feature>
<keyword evidence="1" id="KW-0812">Transmembrane</keyword>
<dbReference type="EMBL" id="HBJA01095204">
    <property type="protein sequence ID" value="CAE0821808.1"/>
    <property type="molecule type" value="Transcribed_RNA"/>
</dbReference>
<keyword evidence="1" id="KW-1133">Transmembrane helix</keyword>
<organism evidence="2">
    <name type="scientific">Eutreptiella gymnastica</name>
    <dbReference type="NCBI Taxonomy" id="73025"/>
    <lineage>
        <taxon>Eukaryota</taxon>
        <taxon>Discoba</taxon>
        <taxon>Euglenozoa</taxon>
        <taxon>Euglenida</taxon>
        <taxon>Spirocuta</taxon>
        <taxon>Euglenophyceae</taxon>
        <taxon>Eutreptiales</taxon>
        <taxon>Eutreptiaceae</taxon>
        <taxon>Eutreptiella</taxon>
    </lineage>
</organism>
<evidence type="ECO:0000313" key="2">
    <source>
        <dbReference type="EMBL" id="CAE0821808.1"/>
    </source>
</evidence>
<name>A0A7S4G120_9EUGL</name>
<gene>
    <name evidence="2" type="ORF">EGYM00163_LOCUS32983</name>
</gene>
<accession>A0A7S4G120</accession>
<keyword evidence="1" id="KW-0472">Membrane</keyword>
<proteinExistence type="predicted"/>
<sequence>MLSNMKLKHRLAEQHSTEVAGLAIVPLVAAIFGAAAITAAVYQRQQTMPKTSLKPTRQLVLFAAFQSPSAPKQKRVLEHTDIKQALLWFRGGPMLNRSGFQKTESISTTKPKQMLRTCTK</sequence>
<reference evidence="2" key="1">
    <citation type="submission" date="2021-01" db="EMBL/GenBank/DDBJ databases">
        <authorList>
            <person name="Corre E."/>
            <person name="Pelletier E."/>
            <person name="Niang G."/>
            <person name="Scheremetjew M."/>
            <person name="Finn R."/>
            <person name="Kale V."/>
            <person name="Holt S."/>
            <person name="Cochrane G."/>
            <person name="Meng A."/>
            <person name="Brown T."/>
            <person name="Cohen L."/>
        </authorList>
    </citation>
    <scope>NUCLEOTIDE SEQUENCE</scope>
    <source>
        <strain evidence="2">CCMP1594</strain>
    </source>
</reference>
<dbReference type="AlphaFoldDB" id="A0A7S4G120"/>
<evidence type="ECO:0000256" key="1">
    <source>
        <dbReference type="SAM" id="Phobius"/>
    </source>
</evidence>
<protein>
    <submittedName>
        <fullName evidence="2">Uncharacterized protein</fullName>
    </submittedName>
</protein>